<evidence type="ECO:0000313" key="2">
    <source>
        <dbReference type="EMBL" id="CCO19248.1"/>
    </source>
</evidence>
<feature type="compositionally biased region" description="Acidic residues" evidence="1">
    <location>
        <begin position="125"/>
        <end position="136"/>
    </location>
</feature>
<sequence length="186" mass="20970">MSSEQQQQQQQEQEPNNANTHNEFNAIIGRLKTAAKSDQADFNAISAEELQERLRKSRQIGFNVQASLEIEQARKRQLVETFLKREMKLPNTEDEEEKEEEKEKAGEKGVLSPLEASLAAANDTNDNDAGGDEDDEISRLKKQLAASQLDARKSLQIAKKTRAMCDRMVEMLKESGVEQLEPPKSI</sequence>
<evidence type="ECO:0000313" key="3">
    <source>
        <dbReference type="Proteomes" id="UP000198341"/>
    </source>
</evidence>
<evidence type="ECO:0000256" key="1">
    <source>
        <dbReference type="SAM" id="MobiDB-lite"/>
    </source>
</evidence>
<accession>K8FC47</accession>
<feature type="region of interest" description="Disordered" evidence="1">
    <location>
        <begin position="1"/>
        <end position="24"/>
    </location>
</feature>
<feature type="compositionally biased region" description="Low complexity" evidence="1">
    <location>
        <begin position="1"/>
        <end position="14"/>
    </location>
</feature>
<dbReference type="RefSeq" id="XP_007509445.1">
    <property type="nucleotide sequence ID" value="XM_007509383.1"/>
</dbReference>
<dbReference type="KEGG" id="bpg:Bathy13g01480"/>
<dbReference type="Proteomes" id="UP000198341">
    <property type="component" value="Chromosome 13"/>
</dbReference>
<reference evidence="2 3" key="1">
    <citation type="submission" date="2011-10" db="EMBL/GenBank/DDBJ databases">
        <authorList>
            <person name="Genoscope - CEA"/>
        </authorList>
    </citation>
    <scope>NUCLEOTIDE SEQUENCE [LARGE SCALE GENOMIC DNA]</scope>
    <source>
        <strain evidence="2 3">RCC 1105</strain>
    </source>
</reference>
<feature type="region of interest" description="Disordered" evidence="1">
    <location>
        <begin position="87"/>
        <end position="141"/>
    </location>
</feature>
<gene>
    <name evidence="2" type="ordered locus">Bathy13g01480</name>
</gene>
<dbReference type="GeneID" id="19012100"/>
<keyword evidence="3" id="KW-1185">Reference proteome</keyword>
<proteinExistence type="predicted"/>
<dbReference type="EMBL" id="FO082266">
    <property type="protein sequence ID" value="CCO19248.1"/>
    <property type="molecule type" value="Genomic_DNA"/>
</dbReference>
<protein>
    <submittedName>
        <fullName evidence="2">Uncharacterized protein</fullName>
    </submittedName>
</protein>
<organism evidence="2 3">
    <name type="scientific">Bathycoccus prasinos</name>
    <dbReference type="NCBI Taxonomy" id="41875"/>
    <lineage>
        <taxon>Eukaryota</taxon>
        <taxon>Viridiplantae</taxon>
        <taxon>Chlorophyta</taxon>
        <taxon>Mamiellophyceae</taxon>
        <taxon>Mamiellales</taxon>
        <taxon>Bathycoccaceae</taxon>
        <taxon>Bathycoccus</taxon>
    </lineage>
</organism>
<name>K8FC47_9CHLO</name>
<dbReference type="AlphaFoldDB" id="K8FC47"/>